<evidence type="ECO:0000313" key="3">
    <source>
        <dbReference type="Proteomes" id="UP000816034"/>
    </source>
</evidence>
<evidence type="ECO:0000313" key="2">
    <source>
        <dbReference type="EMBL" id="KAG2373751.1"/>
    </source>
</evidence>
<sequence>MSQLQSASISSLSYEVLAHIFSFIVDLDSLHNNVFPWRSVNRMFYEFTESEYFWNTLYRVMGENERNCTEWFVKSNAEHDDRHHSLELLPVVRREEMSVDVISAVEAIYANIDTSIFTSNDHIYTPMAAGILQGAFEEYLVRVFQVAQTLCEFMHSGHVNSEHVHLAAQLWREDMSRVFSFSEDETDDTESDHDESDSSSDCSDDYSTESNLSSTCFVRYFRNSEHGHEFPGDDVCYLAEPILHQDDTFENVDGCYYNSNDDLVVVDNDGMKTVEITLTNDRDKKIENGWY</sequence>
<feature type="compositionally biased region" description="Acidic residues" evidence="1">
    <location>
        <begin position="182"/>
        <end position="207"/>
    </location>
</feature>
<name>A0AA88GC54_NAELO</name>
<evidence type="ECO:0008006" key="4">
    <source>
        <dbReference type="Google" id="ProtNLM"/>
    </source>
</evidence>
<gene>
    <name evidence="2" type="ORF">C9374_011840</name>
</gene>
<dbReference type="AlphaFoldDB" id="A0AA88GC54"/>
<feature type="region of interest" description="Disordered" evidence="1">
    <location>
        <begin position="182"/>
        <end position="208"/>
    </location>
</feature>
<comment type="caution">
    <text evidence="2">The sequence shown here is derived from an EMBL/GenBank/DDBJ whole genome shotgun (WGS) entry which is preliminary data.</text>
</comment>
<keyword evidence="3" id="KW-1185">Reference proteome</keyword>
<protein>
    <recommendedName>
        <fullName evidence="4">F-box domain-containing protein</fullName>
    </recommendedName>
</protein>
<accession>A0AA88GC54</accession>
<dbReference type="SUPFAM" id="SSF81383">
    <property type="entry name" value="F-box domain"/>
    <property type="match status" value="1"/>
</dbReference>
<dbReference type="GeneID" id="68104294"/>
<evidence type="ECO:0000256" key="1">
    <source>
        <dbReference type="SAM" id="MobiDB-lite"/>
    </source>
</evidence>
<dbReference type="RefSeq" id="XP_044542925.1">
    <property type="nucleotide sequence ID" value="XM_044687540.1"/>
</dbReference>
<dbReference type="Proteomes" id="UP000816034">
    <property type="component" value="Unassembled WGS sequence"/>
</dbReference>
<reference evidence="2 3" key="1">
    <citation type="journal article" date="2018" name="BMC Genomics">
        <title>The genome of Naegleria lovaniensis, the basis for a comparative approach to unravel pathogenicity factors of the human pathogenic amoeba N. fowleri.</title>
        <authorList>
            <person name="Liechti N."/>
            <person name="Schurch N."/>
            <person name="Bruggmann R."/>
            <person name="Wittwer M."/>
        </authorList>
    </citation>
    <scope>NUCLEOTIDE SEQUENCE [LARGE SCALE GENOMIC DNA]</scope>
    <source>
        <strain evidence="2 3">ATCC 30569</strain>
    </source>
</reference>
<dbReference type="EMBL" id="PYSW02000051">
    <property type="protein sequence ID" value="KAG2373751.1"/>
    <property type="molecule type" value="Genomic_DNA"/>
</dbReference>
<dbReference type="InterPro" id="IPR036047">
    <property type="entry name" value="F-box-like_dom_sf"/>
</dbReference>
<proteinExistence type="predicted"/>
<organism evidence="2 3">
    <name type="scientific">Naegleria lovaniensis</name>
    <name type="common">Amoeba</name>
    <dbReference type="NCBI Taxonomy" id="51637"/>
    <lineage>
        <taxon>Eukaryota</taxon>
        <taxon>Discoba</taxon>
        <taxon>Heterolobosea</taxon>
        <taxon>Tetramitia</taxon>
        <taxon>Eutetramitia</taxon>
        <taxon>Vahlkampfiidae</taxon>
        <taxon>Naegleria</taxon>
    </lineage>
</organism>